<dbReference type="EC" id="6.3.5.4" evidence="3"/>
<dbReference type="CDD" id="cd00712">
    <property type="entry name" value="AsnB"/>
    <property type="match status" value="1"/>
</dbReference>
<dbReference type="EMBL" id="WYET01000007">
    <property type="protein sequence ID" value="NVN19324.1"/>
    <property type="molecule type" value="Genomic_DNA"/>
</dbReference>
<dbReference type="InterPro" id="IPR006426">
    <property type="entry name" value="Asn_synth_AEB"/>
</dbReference>
<dbReference type="InterPro" id="IPR051786">
    <property type="entry name" value="ASN_synthetase/amidase"/>
</dbReference>
<sequence>MCGINGILQDNHIDSSVLTNKIKLMNDQIIHRGPDDHGCFTESTKEFSIAMGMRRLSIIDLNSGQQPIYSDDNNIVIVFNGEIYNYKKLRADLSSKNITFNTKSDTEVILKLYQYEGVEGFRKLDGMFGFSIYDRIKKKVFIGRDFFGEKPLYFTQYKNQFLWASELKSILKAIPTVPTINKLGLNLFFKLTYIPAPFSIYEGIHKLQPNHLLIYDLKKSSWSTDSIKSTQVNEKEDISFNSAKLKVRELVAESVKSRSVSDVPIGTFLSGGVDSSIVSLCLSRISNQKINTFSIGFEKKGFDERDKSRTVANLIDSNHHEFVLNEDDLKTNVSEILDNFDEPFSDSSSLPSYLVAHQTSKHVKVALTGDGGDEVFGGYNKYYIGKINERYTQLIPNQLHKLSKRILQPLLYSKSDKRGIRFKINKLLNSIDYSNQYYWDIISLGFANNSLQDYLLPNFIELDPFAYYKSLTGVSAPNSLTDYREVDRNISLEGDMLVKVDRTSMLTSLECRAPFLNKKLWDYTNSLPEDFLMKGWNKKYILKEAFKEDFPEDFLDKSKSGFGVPIGDWLKSSLKKELKKYIEPSFLETQQIFNTSSIQKLVNDHLNGKDNTFMVWTYFCFQKWYCKNYLGSSS</sequence>
<dbReference type="InterPro" id="IPR017932">
    <property type="entry name" value="GATase_2_dom"/>
</dbReference>
<comment type="pathway">
    <text evidence="1">Amino-acid biosynthesis; L-asparagine biosynthesis; L-asparagine from L-aspartate (L-Gln route): step 1/1.</text>
</comment>
<dbReference type="GO" id="GO:0006529">
    <property type="term" value="P:asparagine biosynthetic process"/>
    <property type="evidence" value="ECO:0007669"/>
    <property type="project" value="UniProtKB-KW"/>
</dbReference>
<dbReference type="Pfam" id="PF13537">
    <property type="entry name" value="GATase_7"/>
    <property type="match status" value="1"/>
</dbReference>
<dbReference type="Gene3D" id="3.40.50.620">
    <property type="entry name" value="HUPs"/>
    <property type="match status" value="2"/>
</dbReference>
<dbReference type="AlphaFoldDB" id="A0A850NGR8"/>
<protein>
    <recommendedName>
        <fullName evidence="3">asparagine synthase (glutamine-hydrolyzing)</fullName>
        <ecNumber evidence="3">6.3.5.4</ecNumber>
    </recommendedName>
</protein>
<evidence type="ECO:0000256" key="10">
    <source>
        <dbReference type="PIRSR" id="PIRSR001589-3"/>
    </source>
</evidence>
<feature type="binding site" evidence="9">
    <location>
        <position position="295"/>
    </location>
    <ligand>
        <name>ATP</name>
        <dbReference type="ChEBI" id="CHEBI:30616"/>
    </ligand>
</feature>
<dbReference type="Gene3D" id="3.60.20.10">
    <property type="entry name" value="Glutamine Phosphoribosylpyrophosphate, subunit 1, domain 1"/>
    <property type="match status" value="1"/>
</dbReference>
<evidence type="ECO:0000256" key="2">
    <source>
        <dbReference type="ARBA" id="ARBA00005752"/>
    </source>
</evidence>
<keyword evidence="12" id="KW-0436">Ligase</keyword>
<comment type="caution">
    <text evidence="12">The sequence shown here is derived from an EMBL/GenBank/DDBJ whole genome shotgun (WGS) entry which is preliminary data.</text>
</comment>
<evidence type="ECO:0000256" key="9">
    <source>
        <dbReference type="PIRSR" id="PIRSR001589-2"/>
    </source>
</evidence>
<dbReference type="GO" id="GO:0005829">
    <property type="term" value="C:cytosol"/>
    <property type="evidence" value="ECO:0007669"/>
    <property type="project" value="TreeGrafter"/>
</dbReference>
<proteinExistence type="inferred from homology"/>
<dbReference type="GO" id="GO:0004066">
    <property type="term" value="F:asparagine synthase (glutamine-hydrolyzing) activity"/>
    <property type="evidence" value="ECO:0007669"/>
    <property type="project" value="UniProtKB-EC"/>
</dbReference>
<feature type="domain" description="Glutamine amidotransferase type-2" evidence="11">
    <location>
        <begin position="2"/>
        <end position="218"/>
    </location>
</feature>
<dbReference type="InterPro" id="IPR001962">
    <property type="entry name" value="Asn_synthase"/>
</dbReference>
<name>A0A850NGR8_9FLAO</name>
<keyword evidence="6 8" id="KW-0315">Glutamine amidotransferase</keyword>
<evidence type="ECO:0000256" key="7">
    <source>
        <dbReference type="ARBA" id="ARBA00048741"/>
    </source>
</evidence>
<evidence type="ECO:0000259" key="11">
    <source>
        <dbReference type="PROSITE" id="PS51278"/>
    </source>
</evidence>
<dbReference type="GO" id="GO:0005524">
    <property type="term" value="F:ATP binding"/>
    <property type="evidence" value="ECO:0007669"/>
    <property type="project" value="UniProtKB-KW"/>
</dbReference>
<dbReference type="Proteomes" id="UP000558089">
    <property type="component" value="Unassembled WGS sequence"/>
</dbReference>
<evidence type="ECO:0000256" key="5">
    <source>
        <dbReference type="ARBA" id="ARBA00022840"/>
    </source>
</evidence>
<dbReference type="PANTHER" id="PTHR43284:SF1">
    <property type="entry name" value="ASPARAGINE SYNTHETASE"/>
    <property type="match status" value="1"/>
</dbReference>
<dbReference type="Pfam" id="PF00733">
    <property type="entry name" value="Asn_synthase"/>
    <property type="match status" value="1"/>
</dbReference>
<comment type="catalytic activity">
    <reaction evidence="7">
        <text>L-aspartate + L-glutamine + ATP + H2O = L-asparagine + L-glutamate + AMP + diphosphate + H(+)</text>
        <dbReference type="Rhea" id="RHEA:12228"/>
        <dbReference type="ChEBI" id="CHEBI:15377"/>
        <dbReference type="ChEBI" id="CHEBI:15378"/>
        <dbReference type="ChEBI" id="CHEBI:29985"/>
        <dbReference type="ChEBI" id="CHEBI:29991"/>
        <dbReference type="ChEBI" id="CHEBI:30616"/>
        <dbReference type="ChEBI" id="CHEBI:33019"/>
        <dbReference type="ChEBI" id="CHEBI:58048"/>
        <dbReference type="ChEBI" id="CHEBI:58359"/>
        <dbReference type="ChEBI" id="CHEBI:456215"/>
        <dbReference type="EC" id="6.3.5.4"/>
    </reaction>
</comment>
<feature type="binding site" evidence="9">
    <location>
        <position position="105"/>
    </location>
    <ligand>
        <name>L-glutamine</name>
        <dbReference type="ChEBI" id="CHEBI:58359"/>
    </ligand>
</feature>
<gene>
    <name evidence="12" type="primary">asnB</name>
    <name evidence="12" type="ORF">GUA46_13325</name>
</gene>
<evidence type="ECO:0000313" key="12">
    <source>
        <dbReference type="EMBL" id="NVN19324.1"/>
    </source>
</evidence>
<dbReference type="NCBIfam" id="TIGR01536">
    <property type="entry name" value="asn_synth_AEB"/>
    <property type="match status" value="1"/>
</dbReference>
<keyword evidence="8" id="KW-0061">Asparagine biosynthesis</keyword>
<dbReference type="PANTHER" id="PTHR43284">
    <property type="entry name" value="ASPARAGINE SYNTHETASE (GLUTAMINE-HYDROLYZING)"/>
    <property type="match status" value="1"/>
</dbReference>
<dbReference type="InterPro" id="IPR033738">
    <property type="entry name" value="AsnB_N"/>
</dbReference>
<reference evidence="12 13" key="1">
    <citation type="submission" date="2020-01" db="EMBL/GenBank/DDBJ databases">
        <title>Draft Genome Analysis of Muricauda sp. HICW Isolated from coastal seawater of PR China.</title>
        <authorList>
            <person name="Chen M.-X."/>
        </authorList>
    </citation>
    <scope>NUCLEOTIDE SEQUENCE [LARGE SCALE GENOMIC DNA]</scope>
    <source>
        <strain evidence="12 13">HICW</strain>
    </source>
</reference>
<dbReference type="CDD" id="cd01991">
    <property type="entry name" value="Asn_synthase_B_C"/>
    <property type="match status" value="1"/>
</dbReference>
<dbReference type="RefSeq" id="WP_176620908.1">
    <property type="nucleotide sequence ID" value="NZ_WYET01000007.1"/>
</dbReference>
<evidence type="ECO:0000256" key="1">
    <source>
        <dbReference type="ARBA" id="ARBA00005187"/>
    </source>
</evidence>
<organism evidence="12 13">
    <name type="scientific">Flagellimonas chongwuensis</name>
    <dbReference type="NCBI Taxonomy" id="2697365"/>
    <lineage>
        <taxon>Bacteria</taxon>
        <taxon>Pseudomonadati</taxon>
        <taxon>Bacteroidota</taxon>
        <taxon>Flavobacteriia</taxon>
        <taxon>Flavobacteriales</taxon>
        <taxon>Flavobacteriaceae</taxon>
        <taxon>Flagellimonas</taxon>
    </lineage>
</organism>
<dbReference type="SUPFAM" id="SSF56235">
    <property type="entry name" value="N-terminal nucleophile aminohydrolases (Ntn hydrolases)"/>
    <property type="match status" value="1"/>
</dbReference>
<evidence type="ECO:0000256" key="8">
    <source>
        <dbReference type="PIRSR" id="PIRSR001589-1"/>
    </source>
</evidence>
<keyword evidence="13" id="KW-1185">Reference proteome</keyword>
<feature type="active site" description="For GATase activity" evidence="8">
    <location>
        <position position="2"/>
    </location>
</feature>
<evidence type="ECO:0000313" key="13">
    <source>
        <dbReference type="Proteomes" id="UP000558089"/>
    </source>
</evidence>
<keyword evidence="4 9" id="KW-0547">Nucleotide-binding</keyword>
<dbReference type="SUPFAM" id="SSF52402">
    <property type="entry name" value="Adenine nucleotide alpha hydrolases-like"/>
    <property type="match status" value="1"/>
</dbReference>
<feature type="site" description="Important for beta-aspartyl-AMP intermediate formation" evidence="10">
    <location>
        <position position="370"/>
    </location>
</feature>
<dbReference type="PROSITE" id="PS51278">
    <property type="entry name" value="GATASE_TYPE_2"/>
    <property type="match status" value="1"/>
</dbReference>
<dbReference type="InterPro" id="IPR029055">
    <property type="entry name" value="Ntn_hydrolases_N"/>
</dbReference>
<keyword evidence="8" id="KW-0028">Amino-acid biosynthesis</keyword>
<dbReference type="PIRSF" id="PIRSF001589">
    <property type="entry name" value="Asn_synthetase_glu-h"/>
    <property type="match status" value="1"/>
</dbReference>
<evidence type="ECO:0000256" key="4">
    <source>
        <dbReference type="ARBA" id="ARBA00022741"/>
    </source>
</evidence>
<accession>A0A850NGR8</accession>
<keyword evidence="5 9" id="KW-0067">ATP-binding</keyword>
<evidence type="ECO:0000256" key="3">
    <source>
        <dbReference type="ARBA" id="ARBA00012737"/>
    </source>
</evidence>
<dbReference type="InterPro" id="IPR014729">
    <property type="entry name" value="Rossmann-like_a/b/a_fold"/>
</dbReference>
<evidence type="ECO:0000256" key="6">
    <source>
        <dbReference type="ARBA" id="ARBA00022962"/>
    </source>
</evidence>
<comment type="similarity">
    <text evidence="2">Belongs to the asparagine synthetase family.</text>
</comment>